<protein>
    <recommendedName>
        <fullName evidence="3">DUF982 domain-containing protein</fullName>
    </recommendedName>
</protein>
<reference evidence="1 2" key="1">
    <citation type="submission" date="2022-03" db="EMBL/GenBank/DDBJ databases">
        <authorList>
            <person name="Brunel B."/>
        </authorList>
    </citation>
    <scope>NUCLEOTIDE SEQUENCE [LARGE SCALE GENOMIC DNA]</scope>
    <source>
        <strain evidence="1">STM5069sample</strain>
    </source>
</reference>
<name>A0ABN8KJ80_9HYPH</name>
<proteinExistence type="predicted"/>
<dbReference type="EMBL" id="CAKXZT010000170">
    <property type="protein sequence ID" value="CAH2408820.1"/>
    <property type="molecule type" value="Genomic_DNA"/>
</dbReference>
<keyword evidence="2" id="KW-1185">Reference proteome</keyword>
<dbReference type="Proteomes" id="UP001153050">
    <property type="component" value="Unassembled WGS sequence"/>
</dbReference>
<gene>
    <name evidence="1" type="ORF">MES5069_710024</name>
</gene>
<accession>A0ABN8KJ80</accession>
<evidence type="ECO:0000313" key="2">
    <source>
        <dbReference type="Proteomes" id="UP001153050"/>
    </source>
</evidence>
<evidence type="ECO:0008006" key="3">
    <source>
        <dbReference type="Google" id="ProtNLM"/>
    </source>
</evidence>
<evidence type="ECO:0000313" key="1">
    <source>
        <dbReference type="EMBL" id="CAH2408820.1"/>
    </source>
</evidence>
<sequence>MSICSMDINLRTTWRGNKLVVVRTVFAAGQEYRQAARSQDLGACLPITEDVCSQFFEEHTATSTLVEVKGLFIPSR</sequence>
<organism evidence="1 2">
    <name type="scientific">Mesorhizobium escarrei</name>
    <dbReference type="NCBI Taxonomy" id="666018"/>
    <lineage>
        <taxon>Bacteria</taxon>
        <taxon>Pseudomonadati</taxon>
        <taxon>Pseudomonadota</taxon>
        <taxon>Alphaproteobacteria</taxon>
        <taxon>Hyphomicrobiales</taxon>
        <taxon>Phyllobacteriaceae</taxon>
        <taxon>Mesorhizobium</taxon>
    </lineage>
</organism>
<comment type="caution">
    <text evidence="1">The sequence shown here is derived from an EMBL/GenBank/DDBJ whole genome shotgun (WGS) entry which is preliminary data.</text>
</comment>